<proteinExistence type="predicted"/>
<dbReference type="EMBL" id="LCBL01000002">
    <property type="protein sequence ID" value="KKS09388.1"/>
    <property type="molecule type" value="Genomic_DNA"/>
</dbReference>
<evidence type="ECO:0000313" key="1">
    <source>
        <dbReference type="EMBL" id="KKS09388.1"/>
    </source>
</evidence>
<gene>
    <name evidence="1" type="ORF">UU65_C0002G0166</name>
</gene>
<accession>A0A0G0Z8L2</accession>
<organism evidence="1 2">
    <name type="scientific">candidate division CPR2 bacterium GW2011_GWC1_41_48</name>
    <dbReference type="NCBI Taxonomy" id="1618344"/>
    <lineage>
        <taxon>Bacteria</taxon>
        <taxon>Bacteria division CPR2</taxon>
    </lineage>
</organism>
<dbReference type="AlphaFoldDB" id="A0A0G0Z8L2"/>
<reference evidence="1 2" key="1">
    <citation type="journal article" date="2015" name="Nature">
        <title>rRNA introns, odd ribosomes, and small enigmatic genomes across a large radiation of phyla.</title>
        <authorList>
            <person name="Brown C.T."/>
            <person name="Hug L.A."/>
            <person name="Thomas B.C."/>
            <person name="Sharon I."/>
            <person name="Castelle C.J."/>
            <person name="Singh A."/>
            <person name="Wilkins M.J."/>
            <person name="Williams K.H."/>
            <person name="Banfield J.F."/>
        </authorList>
    </citation>
    <scope>NUCLEOTIDE SEQUENCE [LARGE SCALE GENOMIC DNA]</scope>
</reference>
<protein>
    <submittedName>
        <fullName evidence="1">Uncharacterized protein</fullName>
    </submittedName>
</protein>
<dbReference type="Proteomes" id="UP000033869">
    <property type="component" value="Unassembled WGS sequence"/>
</dbReference>
<comment type="caution">
    <text evidence="1">The sequence shown here is derived from an EMBL/GenBank/DDBJ whole genome shotgun (WGS) entry which is preliminary data.</text>
</comment>
<name>A0A0G0Z8L2_UNCC2</name>
<sequence>MFIGLGSKSKSREIMLVAEEIAALARLVSAFVGVLAPYSNSDTLKRFEAALAKHSDHLSLEKELRVKVGYAALSYHLKAVSKRTGYRDKPKIDLAIEAILSVYRLILQEKKSDFQKAIMHLQGDIERLRVKD</sequence>
<evidence type="ECO:0000313" key="2">
    <source>
        <dbReference type="Proteomes" id="UP000033869"/>
    </source>
</evidence>